<evidence type="ECO:0000256" key="7">
    <source>
        <dbReference type="ARBA" id="ARBA00034125"/>
    </source>
</evidence>
<keyword evidence="2" id="KW-1003">Cell membrane</keyword>
<evidence type="ECO:0000256" key="5">
    <source>
        <dbReference type="ARBA" id="ARBA00022989"/>
    </source>
</evidence>
<evidence type="ECO:0000313" key="12">
    <source>
        <dbReference type="Proteomes" id="UP001199469"/>
    </source>
</evidence>
<feature type="transmembrane region" description="Helical" evidence="8">
    <location>
        <begin position="369"/>
        <end position="390"/>
    </location>
</feature>
<feature type="transmembrane region" description="Helical" evidence="8">
    <location>
        <begin position="344"/>
        <end position="362"/>
    </location>
</feature>
<proteinExistence type="inferred from homology"/>
<gene>
    <name evidence="11" type="ORF">LQ327_11910</name>
</gene>
<feature type="transmembrane region" description="Helical" evidence="8">
    <location>
        <begin position="295"/>
        <end position="314"/>
    </location>
</feature>
<dbReference type="InterPro" id="IPR010619">
    <property type="entry name" value="ThrE-like_N"/>
</dbReference>
<evidence type="ECO:0000256" key="8">
    <source>
        <dbReference type="SAM" id="Phobius"/>
    </source>
</evidence>
<keyword evidence="12" id="KW-1185">Reference proteome</keyword>
<comment type="similarity">
    <text evidence="7">Belongs to the ThrE exporter (TC 2.A.79) family.</text>
</comment>
<dbReference type="Pfam" id="PF12821">
    <property type="entry name" value="ThrE_2"/>
    <property type="match status" value="1"/>
</dbReference>
<evidence type="ECO:0000256" key="6">
    <source>
        <dbReference type="ARBA" id="ARBA00023136"/>
    </source>
</evidence>
<feature type="domain" description="Threonine/serine exporter-like N-terminal" evidence="9">
    <location>
        <begin position="25"/>
        <end position="269"/>
    </location>
</feature>
<comment type="caution">
    <text evidence="11">The sequence shown here is derived from an EMBL/GenBank/DDBJ whole genome shotgun (WGS) entry which is preliminary data.</text>
</comment>
<dbReference type="InterPro" id="IPR024528">
    <property type="entry name" value="ThrE_2"/>
</dbReference>
<dbReference type="InterPro" id="IPR050539">
    <property type="entry name" value="ThrE_Dicarb/AminoAcid_Exp"/>
</dbReference>
<dbReference type="PANTHER" id="PTHR34390">
    <property type="entry name" value="UPF0442 PROTEIN YJJB-RELATED"/>
    <property type="match status" value="1"/>
</dbReference>
<comment type="subcellular location">
    <subcellularLocation>
        <location evidence="1">Cell membrane</location>
        <topology evidence="1">Multi-pass membrane protein</topology>
    </subcellularLocation>
</comment>
<protein>
    <submittedName>
        <fullName evidence="11">Threonine/serine exporter family protein</fullName>
    </submittedName>
</protein>
<accession>A0ABS8P745</accession>
<dbReference type="RefSeq" id="WP_230733651.1">
    <property type="nucleotide sequence ID" value="NZ_JAJNDB010000002.1"/>
</dbReference>
<evidence type="ECO:0000256" key="2">
    <source>
        <dbReference type="ARBA" id="ARBA00022475"/>
    </source>
</evidence>
<keyword evidence="4 8" id="KW-0812">Transmembrane</keyword>
<feature type="transmembrane region" description="Helical" evidence="8">
    <location>
        <begin position="212"/>
        <end position="231"/>
    </location>
</feature>
<feature type="domain" description="Threonine/Serine exporter ThrE" evidence="10">
    <location>
        <begin position="298"/>
        <end position="426"/>
    </location>
</feature>
<evidence type="ECO:0000256" key="4">
    <source>
        <dbReference type="ARBA" id="ARBA00022692"/>
    </source>
</evidence>
<feature type="transmembrane region" description="Helical" evidence="8">
    <location>
        <begin position="410"/>
        <end position="430"/>
    </location>
</feature>
<evidence type="ECO:0000259" key="9">
    <source>
        <dbReference type="Pfam" id="PF06738"/>
    </source>
</evidence>
<evidence type="ECO:0000256" key="1">
    <source>
        <dbReference type="ARBA" id="ARBA00004651"/>
    </source>
</evidence>
<reference evidence="11 12" key="1">
    <citation type="submission" date="2021-11" db="EMBL/GenBank/DDBJ databases">
        <title>Draft genome sequence of Actinomycetospora sp. SF1 isolated from the rhizosphere soil.</title>
        <authorList>
            <person name="Duangmal K."/>
            <person name="Chantavorakit T."/>
        </authorList>
    </citation>
    <scope>NUCLEOTIDE SEQUENCE [LARGE SCALE GENOMIC DNA]</scope>
    <source>
        <strain evidence="11 12">TBRC 5722</strain>
    </source>
</reference>
<dbReference type="Proteomes" id="UP001199469">
    <property type="component" value="Unassembled WGS sequence"/>
</dbReference>
<organism evidence="11 12">
    <name type="scientific">Actinomycetospora endophytica</name>
    <dbReference type="NCBI Taxonomy" id="2291215"/>
    <lineage>
        <taxon>Bacteria</taxon>
        <taxon>Bacillati</taxon>
        <taxon>Actinomycetota</taxon>
        <taxon>Actinomycetes</taxon>
        <taxon>Pseudonocardiales</taxon>
        <taxon>Pseudonocardiaceae</taxon>
        <taxon>Actinomycetospora</taxon>
    </lineage>
</organism>
<sequence length="458" mass="46719">MRENLLPAIPGPQVADETLVLRVLDLALRIGEVQLATGAGAAVAHDTMLAIAGAYGLPTCDVDIAFSTITMCCHRGVEAGPVTTMRNVRYRTQDYTRLATIDALIKDIVDQDVPLTSSEAFERLATAVDAAHPYPRYAAGLARSAFASAVAMLIGGGAGVALATFLLTGIVWGGARWLGRRNVPMFFQQVFGAMVVTTAAIGLAYSGVLLDAPYYIVAAGIIVLLTGLSLVGLVQDAITGFPLTAAGRVVEVVLATAGLLVGVVVSINLAGLVGGPSATSYALTIPRDLTPQADLGSLIAAAAAGLFFALSAYAPLRSLPVAAIGGAVAWGIYATGVQHGMGQVVASALAAAVIGLVAMVLPQRLNLPPLVLVVAGIMPLLPGLTLYSGFAQLAGSGGGTNGAVSPIGNASVTILLALTISLGLAAGVSFGEQIGWPLAKAQRRHATANVRSRRPRIF</sequence>
<evidence type="ECO:0000256" key="3">
    <source>
        <dbReference type="ARBA" id="ARBA00022519"/>
    </source>
</evidence>
<dbReference type="EMBL" id="JAJNDB010000002">
    <property type="protein sequence ID" value="MCD2194080.1"/>
    <property type="molecule type" value="Genomic_DNA"/>
</dbReference>
<feature type="transmembrane region" description="Helical" evidence="8">
    <location>
        <begin position="145"/>
        <end position="173"/>
    </location>
</feature>
<evidence type="ECO:0000313" key="11">
    <source>
        <dbReference type="EMBL" id="MCD2194080.1"/>
    </source>
</evidence>
<evidence type="ECO:0000259" key="10">
    <source>
        <dbReference type="Pfam" id="PF12821"/>
    </source>
</evidence>
<keyword evidence="3" id="KW-0997">Cell inner membrane</keyword>
<dbReference type="PANTHER" id="PTHR34390:SF1">
    <property type="entry name" value="SUCCINATE TRANSPORTER SUBUNIT YJJB-RELATED"/>
    <property type="match status" value="1"/>
</dbReference>
<feature type="transmembrane region" description="Helical" evidence="8">
    <location>
        <begin position="185"/>
        <end position="206"/>
    </location>
</feature>
<keyword evidence="5 8" id="KW-1133">Transmembrane helix</keyword>
<feature type="transmembrane region" description="Helical" evidence="8">
    <location>
        <begin position="252"/>
        <end position="275"/>
    </location>
</feature>
<name>A0ABS8P745_9PSEU</name>
<keyword evidence="6 8" id="KW-0472">Membrane</keyword>
<dbReference type="Pfam" id="PF06738">
    <property type="entry name" value="ThrE"/>
    <property type="match status" value="1"/>
</dbReference>